<dbReference type="AlphaFoldDB" id="G8M2T6"/>
<evidence type="ECO:0000259" key="3">
    <source>
        <dbReference type="PROSITE" id="PS51766"/>
    </source>
</evidence>
<dbReference type="SUPFAM" id="SSF51445">
    <property type="entry name" value="(Trans)glycosidases"/>
    <property type="match status" value="1"/>
</dbReference>
<dbReference type="SUPFAM" id="SSF49299">
    <property type="entry name" value="PKD domain"/>
    <property type="match status" value="1"/>
</dbReference>
<proteinExistence type="predicted"/>
<dbReference type="InterPro" id="IPR000601">
    <property type="entry name" value="PKD_dom"/>
</dbReference>
<protein>
    <submittedName>
        <fullName evidence="4">PDK repeat-containing protein</fullName>
    </submittedName>
</protein>
<dbReference type="InterPro" id="IPR022409">
    <property type="entry name" value="PKD/Chitinase_dom"/>
</dbReference>
<dbReference type="Pfam" id="PF18911">
    <property type="entry name" value="PKD_4"/>
    <property type="match status" value="1"/>
</dbReference>
<dbReference type="SUPFAM" id="SSF51011">
    <property type="entry name" value="Glycosyl hydrolase domain"/>
    <property type="match status" value="1"/>
</dbReference>
<evidence type="ECO:0000313" key="5">
    <source>
        <dbReference type="Proteomes" id="UP000005435"/>
    </source>
</evidence>
<dbReference type="Pfam" id="PF12891">
    <property type="entry name" value="Glyco_hydro_44"/>
    <property type="match status" value="1"/>
</dbReference>
<dbReference type="InterPro" id="IPR002105">
    <property type="entry name" value="Dockerin_1_rpt"/>
</dbReference>
<feature type="domain" description="PKD" evidence="2">
    <location>
        <begin position="624"/>
        <end position="711"/>
    </location>
</feature>
<dbReference type="Proteomes" id="UP000005435">
    <property type="component" value="Chromosome"/>
</dbReference>
<name>G8M2T6_ACECE</name>
<dbReference type="InterPro" id="IPR013780">
    <property type="entry name" value="Glyco_hydro_b"/>
</dbReference>
<reference evidence="4 5" key="2">
    <citation type="journal article" date="2012" name="Stand. Genomic Sci.">
        <title>Complete Genome Sequence of Clostridium clariflavum DSM 19732.</title>
        <authorList>
            <person name="Izquierdo J.A."/>
            <person name="Goodwin L."/>
            <person name="Davenport K.W."/>
            <person name="Teshima H."/>
            <person name="Bruce D."/>
            <person name="Detter C."/>
            <person name="Tapia R."/>
            <person name="Han S."/>
            <person name="Land M."/>
            <person name="Hauser L."/>
            <person name="Jeffries C.D."/>
            <person name="Han J."/>
            <person name="Pitluck S."/>
            <person name="Nolan M."/>
            <person name="Chen A."/>
            <person name="Huntemann M."/>
            <person name="Mavromatis K."/>
            <person name="Mikhailova N."/>
            <person name="Liolios K."/>
            <person name="Woyke T."/>
            <person name="Lynd L.R."/>
        </authorList>
    </citation>
    <scope>NUCLEOTIDE SEQUENCE [LARGE SCALE GENOMIC DNA]</scope>
    <source>
        <strain evidence="5">DSM 19732 / NBRC 101661 / EBR45</strain>
    </source>
</reference>
<dbReference type="SMART" id="SM00089">
    <property type="entry name" value="PKD"/>
    <property type="match status" value="1"/>
</dbReference>
<dbReference type="Pfam" id="PF00404">
    <property type="entry name" value="Dockerin_1"/>
    <property type="match status" value="1"/>
</dbReference>
<feature type="chain" id="PRO_5003511692" evidence="1">
    <location>
        <begin position="30"/>
        <end position="865"/>
    </location>
</feature>
<accession>G8M2T6</accession>
<dbReference type="InterPro" id="IPR036439">
    <property type="entry name" value="Dockerin_dom_sf"/>
</dbReference>
<reference evidence="5" key="1">
    <citation type="submission" date="2011-12" db="EMBL/GenBank/DDBJ databases">
        <title>Complete sequence of Clostridium clariflavum DSM 19732.</title>
        <authorList>
            <consortium name="US DOE Joint Genome Institute"/>
            <person name="Lucas S."/>
            <person name="Han J."/>
            <person name="Lapidus A."/>
            <person name="Cheng J.-F."/>
            <person name="Goodwin L."/>
            <person name="Pitluck S."/>
            <person name="Peters L."/>
            <person name="Teshima H."/>
            <person name="Detter J.C."/>
            <person name="Han C."/>
            <person name="Tapia R."/>
            <person name="Land M."/>
            <person name="Hauser L."/>
            <person name="Kyrpides N."/>
            <person name="Ivanova N."/>
            <person name="Pagani I."/>
            <person name="Kitzmiller T."/>
            <person name="Lynd L."/>
            <person name="Izquierdo J."/>
            <person name="Woyke T."/>
        </authorList>
    </citation>
    <scope>NUCLEOTIDE SEQUENCE [LARGE SCALE GENOMIC DNA]</scope>
    <source>
        <strain evidence="5">DSM 19732 / NBRC 101661 / EBR45</strain>
    </source>
</reference>
<dbReference type="eggNOG" id="COG3291">
    <property type="taxonomic scope" value="Bacteria"/>
</dbReference>
<evidence type="ECO:0000313" key="4">
    <source>
        <dbReference type="EMBL" id="AEV68200.1"/>
    </source>
</evidence>
<dbReference type="RefSeq" id="WP_014254806.1">
    <property type="nucleotide sequence ID" value="NC_016627.1"/>
</dbReference>
<dbReference type="CDD" id="cd00146">
    <property type="entry name" value="PKD"/>
    <property type="match status" value="1"/>
</dbReference>
<dbReference type="SUPFAM" id="SSF63446">
    <property type="entry name" value="Type I dockerin domain"/>
    <property type="match status" value="1"/>
</dbReference>
<evidence type="ECO:0000256" key="1">
    <source>
        <dbReference type="SAM" id="SignalP"/>
    </source>
</evidence>
<sequence precursor="true">MMNKKLAAFLLAFQMVVGSAVSNVLPVSAAQASVDVSIDTQANRLPISPYIYGVNQDLPGQTVTARRLGGNRTTAYNWENNASNAGSDYIHSSDNYLVEYIGVPREDSEKPGAVATTFHDQSLAQNVPYTLLTLQAAGYVSADKYGEVKPKDAAPSERWKEVKFAKNAPFSLTPDLTDDYVYMDEFVNFLVNKYGSASSPTGVKGYSVDNEPALWAHTHSRVHPDPVTCEELVEKTAELSKAVKNVDPDAEIFGPALYGFAAYLSLQSAPDWEAGLKDNYDWFVDYYLEKMKEKSDEAGMRLLDVFDIHYYPEARGGGSRITFGEDSSNIECNKARLQAPRTLWQGSYREDSWIAEPWFDSFRPILPRIQESINKYYPGTKLAITEYDFGAGNHITGGIAQADVLGIFGENNVYLATYWGDRNKDYIVAGINLYTNYDGKGSKYGDISVKASVSNDELASAYASVEEADDGKLHIILLNKNYDNSTIFNISINSDKQYKSGKAWGFDRASSQITQRPAVTRISNNKFTYTLPALSAYHIVLDAADTTEPEVLVGDVNKDGDINVIDYALMKKYVLGMLDEIDVAAADINVDGEVNSIDCSLMKAYLLGMIKEIPYYEETENEEPVASFTISNSEPVTDEDIIFDASDSTDPDGNIVYYAWDFGDGSEGKGKTVKHKYAKPGTYTVKLIVTDDKYANSSPATKTITVTQATGDNSEFGFEGTTQGFIVSGEKGTTATLSVTSENTFKGNGALKIDVVSADGGMFDVKLDGPSIVPPGSKVTFRVWIPSNAPLSEIQGYVMPHDPSWSKIIWNGAWGGYEYMKKDAWNELTLIMPEDTDMSLMQQIGVQFKTNDAAEFTVYVDSIDW</sequence>
<dbReference type="InterPro" id="IPR013783">
    <property type="entry name" value="Ig-like_fold"/>
</dbReference>
<dbReference type="eggNOG" id="COG2730">
    <property type="taxonomic scope" value="Bacteria"/>
</dbReference>
<dbReference type="InterPro" id="IPR017853">
    <property type="entry name" value="GH"/>
</dbReference>
<organism evidence="4 5">
    <name type="scientific">Acetivibrio clariflavus (strain DSM 19732 / NBRC 101661 / EBR45)</name>
    <name type="common">Clostridium clariflavum</name>
    <dbReference type="NCBI Taxonomy" id="720554"/>
    <lineage>
        <taxon>Bacteria</taxon>
        <taxon>Bacillati</taxon>
        <taxon>Bacillota</taxon>
        <taxon>Clostridia</taxon>
        <taxon>Eubacteriales</taxon>
        <taxon>Oscillospiraceae</taxon>
        <taxon>Acetivibrio</taxon>
    </lineage>
</organism>
<keyword evidence="1" id="KW-0732">Signal</keyword>
<dbReference type="Gene3D" id="2.60.40.1180">
    <property type="entry name" value="Golgi alpha-mannosidase II"/>
    <property type="match status" value="1"/>
</dbReference>
<dbReference type="Gene3D" id="2.60.40.10">
    <property type="entry name" value="Immunoglobulins"/>
    <property type="match status" value="1"/>
</dbReference>
<feature type="signal peptide" evidence="1">
    <location>
        <begin position="1"/>
        <end position="29"/>
    </location>
</feature>
<dbReference type="GO" id="GO:0004553">
    <property type="term" value="F:hydrolase activity, hydrolyzing O-glycosyl compounds"/>
    <property type="evidence" value="ECO:0007669"/>
    <property type="project" value="InterPro"/>
</dbReference>
<dbReference type="HOGENOM" id="CLU_015111_1_1_9"/>
<gene>
    <name evidence="4" type="ordered locus">Clocl_1564</name>
</gene>
<dbReference type="EMBL" id="CP003065">
    <property type="protein sequence ID" value="AEV68200.1"/>
    <property type="molecule type" value="Genomic_DNA"/>
</dbReference>
<dbReference type="Gene3D" id="2.60.120.260">
    <property type="entry name" value="Galactose-binding domain-like"/>
    <property type="match status" value="1"/>
</dbReference>
<dbReference type="InterPro" id="IPR016134">
    <property type="entry name" value="Dockerin_dom"/>
</dbReference>
<evidence type="ECO:0000259" key="2">
    <source>
        <dbReference type="PROSITE" id="PS50093"/>
    </source>
</evidence>
<dbReference type="PROSITE" id="PS51766">
    <property type="entry name" value="DOCKERIN"/>
    <property type="match status" value="1"/>
</dbReference>
<dbReference type="CDD" id="cd14256">
    <property type="entry name" value="Dockerin_I"/>
    <property type="match status" value="1"/>
</dbReference>
<dbReference type="Gene3D" id="1.10.1330.10">
    <property type="entry name" value="Dockerin domain"/>
    <property type="match status" value="1"/>
</dbReference>
<dbReference type="InterPro" id="IPR024745">
    <property type="entry name" value="GH44_cat"/>
</dbReference>
<keyword evidence="5" id="KW-1185">Reference proteome</keyword>
<dbReference type="Gene3D" id="3.20.20.80">
    <property type="entry name" value="Glycosidases"/>
    <property type="match status" value="1"/>
</dbReference>
<feature type="domain" description="Dockerin" evidence="3">
    <location>
        <begin position="549"/>
        <end position="615"/>
    </location>
</feature>
<dbReference type="KEGG" id="ccl:Clocl_1564"/>
<dbReference type="InterPro" id="IPR035986">
    <property type="entry name" value="PKD_dom_sf"/>
</dbReference>
<dbReference type="STRING" id="720554.Clocl_1564"/>
<dbReference type="PROSITE" id="PS50093">
    <property type="entry name" value="PKD"/>
    <property type="match status" value="1"/>
</dbReference>
<dbReference type="GO" id="GO:0000272">
    <property type="term" value="P:polysaccharide catabolic process"/>
    <property type="evidence" value="ECO:0007669"/>
    <property type="project" value="InterPro"/>
</dbReference>